<dbReference type="Pfam" id="PF00990">
    <property type="entry name" value="GGDEF"/>
    <property type="match status" value="1"/>
</dbReference>
<keyword evidence="9" id="KW-0808">Transferase</keyword>
<dbReference type="InterPro" id="IPR043128">
    <property type="entry name" value="Rev_trsase/Diguanyl_cyclase"/>
</dbReference>
<protein>
    <recommendedName>
        <fullName evidence="6">diguanylate cyclase</fullName>
        <ecNumber evidence="6">2.7.7.65</ecNumber>
    </recommendedName>
    <alternativeName>
        <fullName evidence="17">Cellulose synthesis regulatory protein</fullName>
    </alternativeName>
</protein>
<dbReference type="InterPro" id="IPR000160">
    <property type="entry name" value="GGDEF_dom"/>
</dbReference>
<dbReference type="FunFam" id="3.30.70.270:FF:000001">
    <property type="entry name" value="Diguanylate cyclase domain protein"/>
    <property type="match status" value="1"/>
</dbReference>
<feature type="transmembrane region" description="Helical" evidence="20">
    <location>
        <begin position="349"/>
        <end position="370"/>
    </location>
</feature>
<keyword evidence="8" id="KW-0997">Cell inner membrane</keyword>
<dbReference type="GO" id="GO:0000166">
    <property type="term" value="F:nucleotide binding"/>
    <property type="evidence" value="ECO:0007669"/>
    <property type="project" value="UniProtKB-KW"/>
</dbReference>
<dbReference type="InterPro" id="IPR029151">
    <property type="entry name" value="Sensor-like_sf"/>
</dbReference>
<dbReference type="CDD" id="cd01949">
    <property type="entry name" value="GGDEF"/>
    <property type="match status" value="1"/>
</dbReference>
<comment type="subunit">
    <text evidence="5">Homodimer.</text>
</comment>
<comment type="catalytic activity">
    <reaction evidence="18">
        <text>2 GTP = 3',3'-c-di-GMP + 2 diphosphate</text>
        <dbReference type="Rhea" id="RHEA:24898"/>
        <dbReference type="ChEBI" id="CHEBI:33019"/>
        <dbReference type="ChEBI" id="CHEBI:37565"/>
        <dbReference type="ChEBI" id="CHEBI:58805"/>
        <dbReference type="EC" id="2.7.7.65"/>
    </reaction>
</comment>
<dbReference type="GO" id="GO:1902201">
    <property type="term" value="P:negative regulation of bacterial-type flagellum-dependent cell motility"/>
    <property type="evidence" value="ECO:0007669"/>
    <property type="project" value="TreeGrafter"/>
</dbReference>
<dbReference type="PROSITE" id="PS50887">
    <property type="entry name" value="GGDEF"/>
    <property type="match status" value="1"/>
</dbReference>
<evidence type="ECO:0000256" key="9">
    <source>
        <dbReference type="ARBA" id="ARBA00022679"/>
    </source>
</evidence>
<evidence type="ECO:0000313" key="22">
    <source>
        <dbReference type="EMBL" id="QGU87997.1"/>
    </source>
</evidence>
<evidence type="ECO:0000256" key="4">
    <source>
        <dbReference type="ARBA" id="ARBA00005186"/>
    </source>
</evidence>
<gene>
    <name evidence="22" type="primary">yedQ</name>
    <name evidence="22" type="ORF">GN242_12510</name>
</gene>
<dbReference type="InterPro" id="IPR050469">
    <property type="entry name" value="Diguanylate_Cyclase"/>
</dbReference>
<keyword evidence="7" id="KW-1003">Cell membrane</keyword>
<proteinExistence type="predicted"/>
<dbReference type="EC" id="2.7.7.65" evidence="6"/>
<comment type="subcellular location">
    <subcellularLocation>
        <location evidence="2">Cell inner membrane</location>
        <topology evidence="2">Multi-pass membrane protein</topology>
    </subcellularLocation>
</comment>
<evidence type="ECO:0000256" key="3">
    <source>
        <dbReference type="ARBA" id="ARBA00004665"/>
    </source>
</evidence>
<evidence type="ECO:0000256" key="6">
    <source>
        <dbReference type="ARBA" id="ARBA00012528"/>
    </source>
</evidence>
<dbReference type="PANTHER" id="PTHR45138:SF16">
    <property type="entry name" value="DIGUANYLATE CYCLASE DGCQ-RELATED"/>
    <property type="match status" value="1"/>
</dbReference>
<dbReference type="GO" id="GO:0043709">
    <property type="term" value="P:cell adhesion involved in single-species biofilm formation"/>
    <property type="evidence" value="ECO:0007669"/>
    <property type="project" value="TreeGrafter"/>
</dbReference>
<dbReference type="NCBIfam" id="TIGR00254">
    <property type="entry name" value="GGDEF"/>
    <property type="match status" value="1"/>
</dbReference>
<keyword evidence="11" id="KW-0479">Metal-binding</keyword>
<evidence type="ECO:0000256" key="1">
    <source>
        <dbReference type="ARBA" id="ARBA00001946"/>
    </source>
</evidence>
<dbReference type="KEGG" id="erwi:GN242_12510"/>
<dbReference type="RefSeq" id="WP_156287587.1">
    <property type="nucleotide sequence ID" value="NZ_CP046509.1"/>
</dbReference>
<keyword evidence="10 20" id="KW-0812">Transmembrane</keyword>
<evidence type="ECO:0000256" key="12">
    <source>
        <dbReference type="ARBA" id="ARBA00022741"/>
    </source>
</evidence>
<dbReference type="GO" id="GO:0005886">
    <property type="term" value="C:plasma membrane"/>
    <property type="evidence" value="ECO:0007669"/>
    <property type="project" value="UniProtKB-SubCell"/>
</dbReference>
<dbReference type="GO" id="GO:0046872">
    <property type="term" value="F:metal ion binding"/>
    <property type="evidence" value="ECO:0007669"/>
    <property type="project" value="UniProtKB-KW"/>
</dbReference>
<feature type="domain" description="GGDEF" evidence="21">
    <location>
        <begin position="417"/>
        <end position="551"/>
    </location>
</feature>
<evidence type="ECO:0000259" key="21">
    <source>
        <dbReference type="PROSITE" id="PS50887"/>
    </source>
</evidence>
<dbReference type="SUPFAM" id="SSF103190">
    <property type="entry name" value="Sensory domain-like"/>
    <property type="match status" value="1"/>
</dbReference>
<evidence type="ECO:0000256" key="13">
    <source>
        <dbReference type="ARBA" id="ARBA00022842"/>
    </source>
</evidence>
<dbReference type="InterPro" id="IPR029787">
    <property type="entry name" value="Nucleotide_cyclase"/>
</dbReference>
<evidence type="ECO:0000256" key="17">
    <source>
        <dbReference type="ARBA" id="ARBA00031311"/>
    </source>
</evidence>
<organism evidence="22 23">
    <name type="scientific">Erwinia sorbitola</name>
    <dbReference type="NCBI Taxonomy" id="2681984"/>
    <lineage>
        <taxon>Bacteria</taxon>
        <taxon>Pseudomonadati</taxon>
        <taxon>Pseudomonadota</taxon>
        <taxon>Gammaproteobacteria</taxon>
        <taxon>Enterobacterales</taxon>
        <taxon>Erwiniaceae</taxon>
        <taxon>Erwinia</taxon>
    </lineage>
</organism>
<dbReference type="AlphaFoldDB" id="A0A6I6EDS6"/>
<sequence>MIADKSSRAFRPEHIVHICFAIVFVFSTLLTWREAQVLKSSYETDQRAWLAQLASGLEHQLQQSIDEMYFFRNMLHHALDEPLVTDKSREALAAFAVKRHHPLWKININSERSMPLNGISDEALQSFPLLSRADPKRLDDELTAVLEMSYILQFNNPVNDLHYRLWYISRAGFYLSSVQDDKQETVKSYSTAIDRPYFLNAHPQSNPDRGMRWSEIYHSLYNEGEVVTVTLPVDHDNYWYGELAMDFSTEAIQRYLRQTLPTWQAGHVMLFDRKHKPLAISDGKKMSEQGINSAELAEIFNKRPDEKSGQIRSGTRFITWVRLQHFDGMMINVQTLDEGMRGETGRVTLVLVLMWGLFTLVLLACHQAIFRMIRRLLSLQETLKWRANYDGLTRQLNRSAFFEQARKQSAFCERHQLPLSLIQLDLDHFKSVNDTWGHHAGDVVLTHAASVIARTLRKEDVLGRVGGEEFCVVLPDTSLAEAVEIAERIRCKLASKEVLINAMKTLKVTASLGVSSSDEQQDYKIENLQSIADERLYRAKQAGRNCVSSGG</sequence>
<keyword evidence="13" id="KW-0460">Magnesium</keyword>
<keyword evidence="14" id="KW-0135">Cellulose biosynthesis</keyword>
<dbReference type="GO" id="GO:0030244">
    <property type="term" value="P:cellulose biosynthetic process"/>
    <property type="evidence" value="ECO:0007669"/>
    <property type="project" value="UniProtKB-KW"/>
</dbReference>
<dbReference type="GO" id="GO:0052621">
    <property type="term" value="F:diguanylate cyclase activity"/>
    <property type="evidence" value="ECO:0007669"/>
    <property type="project" value="UniProtKB-EC"/>
</dbReference>
<dbReference type="EMBL" id="CP046509">
    <property type="protein sequence ID" value="QGU87997.1"/>
    <property type="molecule type" value="Genomic_DNA"/>
</dbReference>
<keyword evidence="12" id="KW-0547">Nucleotide-binding</keyword>
<dbReference type="SUPFAM" id="SSF55073">
    <property type="entry name" value="Nucleotide cyclase"/>
    <property type="match status" value="1"/>
</dbReference>
<dbReference type="InterPro" id="IPR033416">
    <property type="entry name" value="CHASE7"/>
</dbReference>
<evidence type="ECO:0000256" key="11">
    <source>
        <dbReference type="ARBA" id="ARBA00022723"/>
    </source>
</evidence>
<comment type="pathway">
    <text evidence="3">Purine metabolism; 3',5'-cyclic di-GMP biosynthesis.</text>
</comment>
<evidence type="ECO:0000256" key="10">
    <source>
        <dbReference type="ARBA" id="ARBA00022692"/>
    </source>
</evidence>
<evidence type="ECO:0000256" key="15">
    <source>
        <dbReference type="ARBA" id="ARBA00022989"/>
    </source>
</evidence>
<evidence type="ECO:0000313" key="23">
    <source>
        <dbReference type="Proteomes" id="UP000424752"/>
    </source>
</evidence>
<dbReference type="PANTHER" id="PTHR45138">
    <property type="entry name" value="REGULATORY COMPONENTS OF SENSORY TRANSDUCTION SYSTEM"/>
    <property type="match status" value="1"/>
</dbReference>
<evidence type="ECO:0000256" key="2">
    <source>
        <dbReference type="ARBA" id="ARBA00004429"/>
    </source>
</evidence>
<dbReference type="UniPathway" id="UPA00694"/>
<dbReference type="NCBIfam" id="NF011955">
    <property type="entry name" value="PRK15426.1"/>
    <property type="match status" value="1"/>
</dbReference>
<dbReference type="Pfam" id="PF17151">
    <property type="entry name" value="CHASE7"/>
    <property type="match status" value="1"/>
</dbReference>
<dbReference type="CDD" id="cd18773">
    <property type="entry name" value="PDC1_HK_sensor"/>
    <property type="match status" value="1"/>
</dbReference>
<accession>A0A6I6EDS6</accession>
<dbReference type="Gene3D" id="3.30.70.270">
    <property type="match status" value="1"/>
</dbReference>
<keyword evidence="16 20" id="KW-0472">Membrane</keyword>
<comment type="function">
    <text evidence="19">Catalyzes the synthesis of cyclic-di-GMP (c-di-GMP) via the condensation of 2 GTP molecules. Cyclic-di-GMP is a second messenger which controls cell surface-associated traits in bacteria. Involved in the regulation of cellulose production.</text>
</comment>
<keyword evidence="15 20" id="KW-1133">Transmembrane helix</keyword>
<dbReference type="Proteomes" id="UP000424752">
    <property type="component" value="Chromosome"/>
</dbReference>
<dbReference type="SMART" id="SM00267">
    <property type="entry name" value="GGDEF"/>
    <property type="match status" value="1"/>
</dbReference>
<comment type="pathway">
    <text evidence="4">Glycan metabolism; bacterial cellulose biosynthesis.</text>
</comment>
<reference evidence="22 23" key="1">
    <citation type="submission" date="2019-12" db="EMBL/GenBank/DDBJ databases">
        <title>Erwinia sp. nov., isolated from droppings of birds in the Qinghai-Tiebt plateau of China.</title>
        <authorList>
            <person name="Ge Y."/>
        </authorList>
    </citation>
    <scope>NUCLEOTIDE SEQUENCE [LARGE SCALE GENOMIC DNA]</scope>
    <source>
        <strain evidence="22 23">J780</strain>
    </source>
</reference>
<evidence type="ECO:0000256" key="19">
    <source>
        <dbReference type="ARBA" id="ARBA00045634"/>
    </source>
</evidence>
<feature type="transmembrane region" description="Helical" evidence="20">
    <location>
        <begin position="14"/>
        <end position="32"/>
    </location>
</feature>
<evidence type="ECO:0000256" key="7">
    <source>
        <dbReference type="ARBA" id="ARBA00022475"/>
    </source>
</evidence>
<dbReference type="UniPathway" id="UPA00599"/>
<evidence type="ECO:0000256" key="18">
    <source>
        <dbReference type="ARBA" id="ARBA00034247"/>
    </source>
</evidence>
<evidence type="ECO:0000256" key="8">
    <source>
        <dbReference type="ARBA" id="ARBA00022519"/>
    </source>
</evidence>
<evidence type="ECO:0000256" key="14">
    <source>
        <dbReference type="ARBA" id="ARBA00022916"/>
    </source>
</evidence>
<evidence type="ECO:0000256" key="20">
    <source>
        <dbReference type="SAM" id="Phobius"/>
    </source>
</evidence>
<evidence type="ECO:0000256" key="16">
    <source>
        <dbReference type="ARBA" id="ARBA00023136"/>
    </source>
</evidence>
<comment type="cofactor">
    <cofactor evidence="1">
        <name>Mg(2+)</name>
        <dbReference type="ChEBI" id="CHEBI:18420"/>
    </cofactor>
</comment>
<evidence type="ECO:0000256" key="5">
    <source>
        <dbReference type="ARBA" id="ARBA00011738"/>
    </source>
</evidence>
<name>A0A6I6EDS6_9GAMM</name>